<dbReference type="GO" id="GO:0030313">
    <property type="term" value="C:cell envelope"/>
    <property type="evidence" value="ECO:0007669"/>
    <property type="project" value="UniProtKB-SubCell"/>
</dbReference>
<protein>
    <submittedName>
        <fullName evidence="4">Secretion protein HlyD</fullName>
    </submittedName>
</protein>
<dbReference type="Gene3D" id="2.40.420.20">
    <property type="match status" value="1"/>
</dbReference>
<sequence length="407" mass="44359">MQIPNDKPSSTKKLLIIPSIFCLGLLVAALLWPSAKGSTNFAYTSPIHAPIVTTVAAFGSLQPKTRHTILAQVSGIVEHINKRPGDRITAGVTILSLANPKLSREADQVLLDLQTEQAELEKLAAIQQKAFKNHQAQITLAQYDLTIAKSKLDAQKRLKELSVVSALDLQQADLAHQKAKLILEQQRTALATLEVTQKTERKAQLLSLQRAEKQVELLKKDLENLDISAGIDGVIVKLDAELEEGMHISEGQVLGQIAEPSSLYALLRVQATQASLLALQQKVDITLKGQNIEGKISRISPNVDNATIEIAVSFDKTLPSSAMSNMAVTANIHITSAQPTLLIDRPEHISSPGAHNVVVQQGNKQPVLQQINVGWVGDSQIEILQGLSVNDQILLIDPDKWQESRNE</sequence>
<dbReference type="AlphaFoldDB" id="A0A919B9U3"/>
<dbReference type="EMBL" id="BNCK01000001">
    <property type="protein sequence ID" value="GHF77692.1"/>
    <property type="molecule type" value="Genomic_DNA"/>
</dbReference>
<comment type="subcellular location">
    <subcellularLocation>
        <location evidence="1">Cell envelope</location>
    </subcellularLocation>
</comment>
<organism evidence="4 5">
    <name type="scientific">Thalassotalea marina</name>
    <dbReference type="NCBI Taxonomy" id="1673741"/>
    <lineage>
        <taxon>Bacteria</taxon>
        <taxon>Pseudomonadati</taxon>
        <taxon>Pseudomonadota</taxon>
        <taxon>Gammaproteobacteria</taxon>
        <taxon>Alteromonadales</taxon>
        <taxon>Colwelliaceae</taxon>
        <taxon>Thalassotalea</taxon>
    </lineage>
</organism>
<keyword evidence="2 3" id="KW-0175">Coiled coil</keyword>
<accession>A0A919B9U3</accession>
<dbReference type="Gene3D" id="2.40.30.170">
    <property type="match status" value="1"/>
</dbReference>
<name>A0A919B9U3_9GAMM</name>
<evidence type="ECO:0000256" key="3">
    <source>
        <dbReference type="SAM" id="Coils"/>
    </source>
</evidence>
<proteinExistence type="predicted"/>
<gene>
    <name evidence="4" type="ORF">GCM10017161_00840</name>
</gene>
<dbReference type="RefSeq" id="WP_189766749.1">
    <property type="nucleotide sequence ID" value="NZ_BNCK01000001.1"/>
</dbReference>
<comment type="caution">
    <text evidence="4">The sequence shown here is derived from an EMBL/GenBank/DDBJ whole genome shotgun (WGS) entry which is preliminary data.</text>
</comment>
<dbReference type="InterPro" id="IPR050465">
    <property type="entry name" value="UPF0194_transport"/>
</dbReference>
<dbReference type="PANTHER" id="PTHR32347">
    <property type="entry name" value="EFFLUX SYSTEM COMPONENT YKNX-RELATED"/>
    <property type="match status" value="1"/>
</dbReference>
<dbReference type="Gene3D" id="1.10.287.470">
    <property type="entry name" value="Helix hairpin bin"/>
    <property type="match status" value="1"/>
</dbReference>
<reference evidence="4" key="2">
    <citation type="submission" date="2020-09" db="EMBL/GenBank/DDBJ databases">
        <authorList>
            <person name="Sun Q."/>
            <person name="Kim S."/>
        </authorList>
    </citation>
    <scope>NUCLEOTIDE SEQUENCE</scope>
    <source>
        <strain evidence="4">KCTC 42731</strain>
    </source>
</reference>
<feature type="coiled-coil region" evidence="3">
    <location>
        <begin position="201"/>
        <end position="228"/>
    </location>
</feature>
<keyword evidence="5" id="KW-1185">Reference proteome</keyword>
<dbReference type="Proteomes" id="UP000623842">
    <property type="component" value="Unassembled WGS sequence"/>
</dbReference>
<reference evidence="4" key="1">
    <citation type="journal article" date="2014" name="Int. J. Syst. Evol. Microbiol.">
        <title>Complete genome sequence of Corynebacterium casei LMG S-19264T (=DSM 44701T), isolated from a smear-ripened cheese.</title>
        <authorList>
            <consortium name="US DOE Joint Genome Institute (JGI-PGF)"/>
            <person name="Walter F."/>
            <person name="Albersmeier A."/>
            <person name="Kalinowski J."/>
            <person name="Ruckert C."/>
        </authorList>
    </citation>
    <scope>NUCLEOTIDE SEQUENCE</scope>
    <source>
        <strain evidence="4">KCTC 42731</strain>
    </source>
</reference>
<evidence type="ECO:0000256" key="2">
    <source>
        <dbReference type="ARBA" id="ARBA00023054"/>
    </source>
</evidence>
<evidence type="ECO:0000313" key="4">
    <source>
        <dbReference type="EMBL" id="GHF77692.1"/>
    </source>
</evidence>
<dbReference type="Gene3D" id="2.40.50.100">
    <property type="match status" value="1"/>
</dbReference>
<dbReference type="PANTHER" id="PTHR32347:SF23">
    <property type="entry name" value="BLL5650 PROTEIN"/>
    <property type="match status" value="1"/>
</dbReference>
<evidence type="ECO:0000256" key="1">
    <source>
        <dbReference type="ARBA" id="ARBA00004196"/>
    </source>
</evidence>
<evidence type="ECO:0000313" key="5">
    <source>
        <dbReference type="Proteomes" id="UP000623842"/>
    </source>
</evidence>
<dbReference type="SUPFAM" id="SSF111369">
    <property type="entry name" value="HlyD-like secretion proteins"/>
    <property type="match status" value="1"/>
</dbReference>